<keyword evidence="2" id="KW-1185">Reference proteome</keyword>
<evidence type="ECO:0000313" key="2">
    <source>
        <dbReference type="Proteomes" id="UP000320672"/>
    </source>
</evidence>
<dbReference type="AlphaFoldDB" id="A0A517MEM6"/>
<name>A0A517MEM6_9BACT</name>
<accession>A0A517MEM6</accession>
<organism evidence="1 2">
    <name type="scientific">Roseimaritima multifibrata</name>
    <dbReference type="NCBI Taxonomy" id="1930274"/>
    <lineage>
        <taxon>Bacteria</taxon>
        <taxon>Pseudomonadati</taxon>
        <taxon>Planctomycetota</taxon>
        <taxon>Planctomycetia</taxon>
        <taxon>Pirellulales</taxon>
        <taxon>Pirellulaceae</taxon>
        <taxon>Roseimaritima</taxon>
    </lineage>
</organism>
<gene>
    <name evidence="1" type="ORF">FF011L_19880</name>
</gene>
<dbReference type="KEGG" id="rml:FF011L_19880"/>
<dbReference type="Proteomes" id="UP000320672">
    <property type="component" value="Chromosome"/>
</dbReference>
<dbReference type="EMBL" id="CP036262">
    <property type="protein sequence ID" value="QDS93227.1"/>
    <property type="molecule type" value="Genomic_DNA"/>
</dbReference>
<proteinExistence type="predicted"/>
<reference evidence="1 2" key="1">
    <citation type="submission" date="2019-02" db="EMBL/GenBank/DDBJ databases">
        <title>Deep-cultivation of Planctomycetes and their phenomic and genomic characterization uncovers novel biology.</title>
        <authorList>
            <person name="Wiegand S."/>
            <person name="Jogler M."/>
            <person name="Boedeker C."/>
            <person name="Pinto D."/>
            <person name="Vollmers J."/>
            <person name="Rivas-Marin E."/>
            <person name="Kohn T."/>
            <person name="Peeters S.H."/>
            <person name="Heuer A."/>
            <person name="Rast P."/>
            <person name="Oberbeckmann S."/>
            <person name="Bunk B."/>
            <person name="Jeske O."/>
            <person name="Meyerdierks A."/>
            <person name="Storesund J.E."/>
            <person name="Kallscheuer N."/>
            <person name="Luecker S."/>
            <person name="Lage O.M."/>
            <person name="Pohl T."/>
            <person name="Merkel B.J."/>
            <person name="Hornburger P."/>
            <person name="Mueller R.-W."/>
            <person name="Bruemmer F."/>
            <person name="Labrenz M."/>
            <person name="Spormann A.M."/>
            <person name="Op den Camp H."/>
            <person name="Overmann J."/>
            <person name="Amann R."/>
            <person name="Jetten M.S.M."/>
            <person name="Mascher T."/>
            <person name="Medema M.H."/>
            <person name="Devos D.P."/>
            <person name="Kaster A.-K."/>
            <person name="Ovreas L."/>
            <person name="Rohde M."/>
            <person name="Galperin M.Y."/>
            <person name="Jogler C."/>
        </authorList>
    </citation>
    <scope>NUCLEOTIDE SEQUENCE [LARGE SCALE GENOMIC DNA]</scope>
    <source>
        <strain evidence="1 2">FF011L</strain>
    </source>
</reference>
<sequence>MIRIVNLDACRRSSTPRHRCFLFGSISARMLRACNVDAIGKSFGVHYAHHKNYVVHASGEVWFFELEEQPRPVNLTIIAIKRLRKTL</sequence>
<evidence type="ECO:0000313" key="1">
    <source>
        <dbReference type="EMBL" id="QDS93227.1"/>
    </source>
</evidence>
<protein>
    <submittedName>
        <fullName evidence="1">Uncharacterized protein</fullName>
    </submittedName>
</protein>